<reference evidence="1 2" key="1">
    <citation type="journal article" date="2006" name="Science">
        <title>The genome of black cottonwood, Populus trichocarpa (Torr. &amp; Gray).</title>
        <authorList>
            <person name="Tuskan G.A."/>
            <person name="Difazio S."/>
            <person name="Jansson S."/>
            <person name="Bohlmann J."/>
            <person name="Grigoriev I."/>
            <person name="Hellsten U."/>
            <person name="Putnam N."/>
            <person name="Ralph S."/>
            <person name="Rombauts S."/>
            <person name="Salamov A."/>
            <person name="Schein J."/>
            <person name="Sterck L."/>
            <person name="Aerts A."/>
            <person name="Bhalerao R.R."/>
            <person name="Bhalerao R.P."/>
            <person name="Blaudez D."/>
            <person name="Boerjan W."/>
            <person name="Brun A."/>
            <person name="Brunner A."/>
            <person name="Busov V."/>
            <person name="Campbell M."/>
            <person name="Carlson J."/>
            <person name="Chalot M."/>
            <person name="Chapman J."/>
            <person name="Chen G.L."/>
            <person name="Cooper D."/>
            <person name="Coutinho P.M."/>
            <person name="Couturier J."/>
            <person name="Covert S."/>
            <person name="Cronk Q."/>
            <person name="Cunningham R."/>
            <person name="Davis J."/>
            <person name="Degroeve S."/>
            <person name="Dejardin A."/>
            <person name="Depamphilis C."/>
            <person name="Detter J."/>
            <person name="Dirks B."/>
            <person name="Dubchak I."/>
            <person name="Duplessis S."/>
            <person name="Ehlting J."/>
            <person name="Ellis B."/>
            <person name="Gendler K."/>
            <person name="Goodstein D."/>
            <person name="Gribskov M."/>
            <person name="Grimwood J."/>
            <person name="Groover A."/>
            <person name="Gunter L."/>
            <person name="Hamberger B."/>
            <person name="Heinze B."/>
            <person name="Helariutta Y."/>
            <person name="Henrissat B."/>
            <person name="Holligan D."/>
            <person name="Holt R."/>
            <person name="Huang W."/>
            <person name="Islam-Faridi N."/>
            <person name="Jones S."/>
            <person name="Jones-Rhoades M."/>
            <person name="Jorgensen R."/>
            <person name="Joshi C."/>
            <person name="Kangasjarvi J."/>
            <person name="Karlsson J."/>
            <person name="Kelleher C."/>
            <person name="Kirkpatrick R."/>
            <person name="Kirst M."/>
            <person name="Kohler A."/>
            <person name="Kalluri U."/>
            <person name="Larimer F."/>
            <person name="Leebens-Mack J."/>
            <person name="Leple J.C."/>
            <person name="Locascio P."/>
            <person name="Lou Y."/>
            <person name="Lucas S."/>
            <person name="Martin F."/>
            <person name="Montanini B."/>
            <person name="Napoli C."/>
            <person name="Nelson D.R."/>
            <person name="Nelson C."/>
            <person name="Nieminen K."/>
            <person name="Nilsson O."/>
            <person name="Pereda V."/>
            <person name="Peter G."/>
            <person name="Philippe R."/>
            <person name="Pilate G."/>
            <person name="Poliakov A."/>
            <person name="Razumovskaya J."/>
            <person name="Richardson P."/>
            <person name="Rinaldi C."/>
            <person name="Ritland K."/>
            <person name="Rouze P."/>
            <person name="Ryaboy D."/>
            <person name="Schmutz J."/>
            <person name="Schrader J."/>
            <person name="Segerman B."/>
            <person name="Shin H."/>
            <person name="Siddiqui A."/>
            <person name="Sterky F."/>
            <person name="Terry A."/>
            <person name="Tsai C.J."/>
            <person name="Uberbacher E."/>
            <person name="Unneberg P."/>
            <person name="Vahala J."/>
            <person name="Wall K."/>
            <person name="Wessler S."/>
            <person name="Yang G."/>
            <person name="Yin T."/>
            <person name="Douglas C."/>
            <person name="Marra M."/>
            <person name="Sandberg G."/>
            <person name="Van de Peer Y."/>
            <person name="Rokhsar D."/>
        </authorList>
    </citation>
    <scope>NUCLEOTIDE SEQUENCE [LARGE SCALE GENOMIC DNA]</scope>
    <source>
        <strain evidence="2">cv. Nisqually</strain>
        <strain evidence="1">Nisqually-1</strain>
    </source>
</reference>
<gene>
    <name evidence="1" type="ORF">POPTR_005G123500</name>
</gene>
<dbReference type="AlphaFoldDB" id="A0A2K2AFS1"/>
<keyword evidence="2" id="KW-1185">Reference proteome</keyword>
<dbReference type="EMBL" id="CM009294">
    <property type="protein sequence ID" value="PNT36373.1"/>
    <property type="molecule type" value="Genomic_DNA"/>
</dbReference>
<dbReference type="InParanoid" id="A0A2K2AFS1"/>
<dbReference type="EMBL" id="CM009294">
    <property type="protein sequence ID" value="PNT36375.1"/>
    <property type="molecule type" value="Genomic_DNA"/>
</dbReference>
<dbReference type="EMBL" id="CM009294">
    <property type="protein sequence ID" value="PNT36374.1"/>
    <property type="molecule type" value="Genomic_DNA"/>
</dbReference>
<dbReference type="Proteomes" id="UP000006729">
    <property type="component" value="Chromosome 5"/>
</dbReference>
<evidence type="ECO:0000313" key="1">
    <source>
        <dbReference type="EMBL" id="PNT36373.1"/>
    </source>
</evidence>
<protein>
    <submittedName>
        <fullName evidence="1">Uncharacterized protein</fullName>
    </submittedName>
</protein>
<organism evidence="1 2">
    <name type="scientific">Populus trichocarpa</name>
    <name type="common">Western balsam poplar</name>
    <name type="synonym">Populus balsamifera subsp. trichocarpa</name>
    <dbReference type="NCBI Taxonomy" id="3694"/>
    <lineage>
        <taxon>Eukaryota</taxon>
        <taxon>Viridiplantae</taxon>
        <taxon>Streptophyta</taxon>
        <taxon>Embryophyta</taxon>
        <taxon>Tracheophyta</taxon>
        <taxon>Spermatophyta</taxon>
        <taxon>Magnoliopsida</taxon>
        <taxon>eudicotyledons</taxon>
        <taxon>Gunneridae</taxon>
        <taxon>Pentapetalae</taxon>
        <taxon>rosids</taxon>
        <taxon>fabids</taxon>
        <taxon>Malpighiales</taxon>
        <taxon>Salicaceae</taxon>
        <taxon>Saliceae</taxon>
        <taxon>Populus</taxon>
    </lineage>
</organism>
<sequence>MTGALAWQVTHHLNKTIIFVFLRGDRTGNCPGSLLSCLCSAFSYFSLPYDPSLRSRGPFTRNSNSSLATSSSIAQYCNL</sequence>
<accession>A0A2K2AFS1</accession>
<reference evidence="1" key="2">
    <citation type="submission" date="2017-07" db="EMBL/GenBank/DDBJ databases">
        <title>WGS assembly of Populus trichocarpa.</title>
        <authorList>
            <person name="Tuskan G."/>
            <person name="Difazio S."/>
            <person name="Jansson S."/>
            <person name="Bohlmann J."/>
            <person name="Grigoriev I."/>
            <person name="Hellsten U."/>
            <person name="Putnam N."/>
            <person name="Ralph S."/>
            <person name="Rombauts S."/>
            <person name="Salamov A."/>
            <person name="Schein J."/>
            <person name="Sterck L."/>
            <person name="Aerts A."/>
            <person name="Bhalerao R."/>
            <person name="Bhalerao R."/>
            <person name="Blaudez D."/>
            <person name="Boerjan W."/>
            <person name="Brun A."/>
            <person name="Brunner A."/>
            <person name="Busov V."/>
            <person name="Campbell M."/>
            <person name="Carlson J."/>
            <person name="Chalot M."/>
            <person name="Chapman J."/>
            <person name="Chen G."/>
            <person name="Cooper D."/>
            <person name="Coutinho P."/>
            <person name="Couturier J."/>
            <person name="Covert S."/>
            <person name="Cronk Q."/>
            <person name="Cunningham R."/>
            <person name="Davis J."/>
            <person name="Degroeve S."/>
            <person name="Dejardin A."/>
            <person name="Depamphilis C."/>
            <person name="Detter J."/>
            <person name="Dirks B."/>
            <person name="Dubchak I."/>
            <person name="Duplessis S."/>
            <person name="Ehlting J."/>
            <person name="Ellis B."/>
            <person name="Gendler K."/>
            <person name="Goodstein D."/>
            <person name="Gribskov M."/>
            <person name="Grimwood J."/>
            <person name="Groover A."/>
            <person name="Gunter L."/>
            <person name="Hamberger B."/>
            <person name="Heinze B."/>
            <person name="Helariutta Y."/>
            <person name="Henrissat B."/>
            <person name="Holligan D."/>
            <person name="Holt R."/>
            <person name="Huang W."/>
            <person name="Islam-Faridi N."/>
            <person name="Jones S."/>
            <person name="Jones-Rhoades M."/>
            <person name="Jorgensen R."/>
            <person name="Joshi C."/>
            <person name="Kangasjarvi J."/>
            <person name="Karlsson J."/>
            <person name="Kelleher C."/>
            <person name="Kirkpatrick R."/>
            <person name="Kirst M."/>
            <person name="Kohler A."/>
            <person name="Kalluri U."/>
            <person name="Larimer F."/>
            <person name="Leebens-Mack J."/>
            <person name="Leple J."/>
            <person name="Locascio P."/>
            <person name="Lou Y."/>
            <person name="Lucas S."/>
            <person name="Martin F."/>
            <person name="Montanini B."/>
            <person name="Napoli C."/>
            <person name="Nelson D."/>
            <person name="Nelson C."/>
            <person name="Nieminen K."/>
            <person name="Nilsson O."/>
            <person name="Pereda V."/>
            <person name="Peter G."/>
            <person name="Philippe R."/>
            <person name="Pilate G."/>
            <person name="Poliakov A."/>
            <person name="Razumovskaya J."/>
            <person name="Richardson P."/>
            <person name="Rinaldi C."/>
            <person name="Ritland K."/>
            <person name="Rouze P."/>
            <person name="Ryaboy D."/>
            <person name="Schmutz J."/>
            <person name="Schrader J."/>
            <person name="Segerman B."/>
            <person name="Shin H."/>
            <person name="Siddiqui A."/>
            <person name="Sterky F."/>
            <person name="Terry A."/>
            <person name="Tsai C."/>
            <person name="Uberbacher E."/>
            <person name="Unneberg P."/>
            <person name="Vahala J."/>
            <person name="Wall K."/>
            <person name="Wessler S."/>
            <person name="Yang G."/>
            <person name="Yin T."/>
            <person name="Douglas C."/>
            <person name="Marra M."/>
            <person name="Sandberg G."/>
            <person name="Van De Peer Y."/>
            <person name="Rokhsar D."/>
        </authorList>
    </citation>
    <scope>NUCLEOTIDE SEQUENCE</scope>
    <source>
        <strain evidence="1">Nisqually-1</strain>
    </source>
</reference>
<proteinExistence type="predicted"/>
<dbReference type="EMBL" id="CM009294">
    <property type="protein sequence ID" value="PNT36376.1"/>
    <property type="molecule type" value="Genomic_DNA"/>
</dbReference>
<name>A0A2K2AFS1_POPTR</name>
<evidence type="ECO:0000313" key="2">
    <source>
        <dbReference type="Proteomes" id="UP000006729"/>
    </source>
</evidence>